<feature type="domain" description="N-acetyltransferase" evidence="1">
    <location>
        <begin position="116"/>
        <end position="260"/>
    </location>
</feature>
<name>A0ABU2XNT4_9ACTN</name>
<evidence type="ECO:0000313" key="2">
    <source>
        <dbReference type="EMBL" id="MDT0547097.1"/>
    </source>
</evidence>
<protein>
    <submittedName>
        <fullName evidence="2">GNAT family N-acetyltransferase</fullName>
    </submittedName>
</protein>
<organism evidence="2 3">
    <name type="scientific">Streptomyces lonegramiae</name>
    <dbReference type="NCBI Taxonomy" id="3075524"/>
    <lineage>
        <taxon>Bacteria</taxon>
        <taxon>Bacillati</taxon>
        <taxon>Actinomycetota</taxon>
        <taxon>Actinomycetes</taxon>
        <taxon>Kitasatosporales</taxon>
        <taxon>Streptomycetaceae</taxon>
        <taxon>Streptomyces</taxon>
    </lineage>
</organism>
<evidence type="ECO:0000259" key="1">
    <source>
        <dbReference type="PROSITE" id="PS51186"/>
    </source>
</evidence>
<dbReference type="Gene3D" id="3.40.630.30">
    <property type="match status" value="1"/>
</dbReference>
<proteinExistence type="predicted"/>
<dbReference type="EMBL" id="JAVRFD010000017">
    <property type="protein sequence ID" value="MDT0547097.1"/>
    <property type="molecule type" value="Genomic_DNA"/>
</dbReference>
<dbReference type="Pfam" id="PF00583">
    <property type="entry name" value="Acetyltransf_1"/>
    <property type="match status" value="1"/>
</dbReference>
<reference evidence="2" key="1">
    <citation type="submission" date="2024-05" db="EMBL/GenBank/DDBJ databases">
        <title>30 novel species of actinomycetes from the DSMZ collection.</title>
        <authorList>
            <person name="Nouioui I."/>
        </authorList>
    </citation>
    <scope>NUCLEOTIDE SEQUENCE</scope>
    <source>
        <strain evidence="2">DSM 41529</strain>
    </source>
</reference>
<evidence type="ECO:0000313" key="3">
    <source>
        <dbReference type="Proteomes" id="UP001180754"/>
    </source>
</evidence>
<accession>A0ABU2XNT4</accession>
<dbReference type="Proteomes" id="UP001180754">
    <property type="component" value="Unassembled WGS sequence"/>
</dbReference>
<dbReference type="SUPFAM" id="SSF55729">
    <property type="entry name" value="Acyl-CoA N-acyltransferases (Nat)"/>
    <property type="match status" value="1"/>
</dbReference>
<dbReference type="InterPro" id="IPR000182">
    <property type="entry name" value="GNAT_dom"/>
</dbReference>
<keyword evidence="3" id="KW-1185">Reference proteome</keyword>
<sequence>MPSSDLHRATAFRLAFARRQAAEVREVPGGFLVLDERYARSYEHNQLHLDGPVSPAEVSGLAEAAMADLPHRLITVHDDALGTACAAHLTRAGYEHATELVMTHTGPTPPPAPARAESLDLPALAPALARQQRLWMPDADDETIRQLVERRAARLRGAERVEFLGVYATGGDLASWADLYLAPTDGVAQVEDLVTAAPHARRGHADTLLADALHRSAAAGCTLRFLIADADDWPRHWYARRGFTVVGRAHVFTRHRAATP</sequence>
<gene>
    <name evidence="2" type="ORF">RND15_30990</name>
</gene>
<comment type="caution">
    <text evidence="2">The sequence shown here is derived from an EMBL/GenBank/DDBJ whole genome shotgun (WGS) entry which is preliminary data.</text>
</comment>
<dbReference type="RefSeq" id="WP_311727602.1">
    <property type="nucleotide sequence ID" value="NZ_JAVRFD010000017.1"/>
</dbReference>
<dbReference type="InterPro" id="IPR016181">
    <property type="entry name" value="Acyl_CoA_acyltransferase"/>
</dbReference>
<dbReference type="PROSITE" id="PS51186">
    <property type="entry name" value="GNAT"/>
    <property type="match status" value="1"/>
</dbReference>